<evidence type="ECO:0000313" key="3">
    <source>
        <dbReference type="EMBL" id="TWH69701.1"/>
    </source>
</evidence>
<organism evidence="3 4">
    <name type="scientific">Micromonospora olivasterospora</name>
    <dbReference type="NCBI Taxonomy" id="1880"/>
    <lineage>
        <taxon>Bacteria</taxon>
        <taxon>Bacillati</taxon>
        <taxon>Actinomycetota</taxon>
        <taxon>Actinomycetes</taxon>
        <taxon>Micromonosporales</taxon>
        <taxon>Micromonosporaceae</taxon>
        <taxon>Micromonospora</taxon>
    </lineage>
</organism>
<reference evidence="3 4" key="1">
    <citation type="submission" date="2019-07" db="EMBL/GenBank/DDBJ databases">
        <title>R&amp;d 2014.</title>
        <authorList>
            <person name="Klenk H.-P."/>
        </authorList>
    </citation>
    <scope>NUCLEOTIDE SEQUENCE [LARGE SCALE GENOMIC DNA]</scope>
    <source>
        <strain evidence="3 4">DSM 43868</strain>
    </source>
</reference>
<accession>A0A562IFA0</accession>
<proteinExistence type="predicted"/>
<keyword evidence="4" id="KW-1185">Reference proteome</keyword>
<evidence type="ECO:0000313" key="4">
    <source>
        <dbReference type="Proteomes" id="UP000319825"/>
    </source>
</evidence>
<feature type="compositionally biased region" description="Polar residues" evidence="1">
    <location>
        <begin position="1"/>
        <end position="25"/>
    </location>
</feature>
<evidence type="ECO:0000256" key="1">
    <source>
        <dbReference type="SAM" id="MobiDB-lite"/>
    </source>
</evidence>
<dbReference type="Proteomes" id="UP000319825">
    <property type="component" value="Unassembled WGS sequence"/>
</dbReference>
<dbReference type="EMBL" id="VLKE01000001">
    <property type="protein sequence ID" value="TWH69701.1"/>
    <property type="molecule type" value="Genomic_DNA"/>
</dbReference>
<gene>
    <name evidence="3" type="ORF">JD77_04715</name>
</gene>
<protein>
    <recommendedName>
        <fullName evidence="2">Ig-like domain-containing protein</fullName>
    </recommendedName>
</protein>
<name>A0A562IFA0_MICOL</name>
<feature type="compositionally biased region" description="Low complexity" evidence="1">
    <location>
        <begin position="94"/>
        <end position="137"/>
    </location>
</feature>
<dbReference type="PROSITE" id="PS50835">
    <property type="entry name" value="IG_LIKE"/>
    <property type="match status" value="1"/>
</dbReference>
<dbReference type="InterPro" id="IPR007110">
    <property type="entry name" value="Ig-like_dom"/>
</dbReference>
<evidence type="ECO:0000259" key="2">
    <source>
        <dbReference type="PROSITE" id="PS50835"/>
    </source>
</evidence>
<feature type="region of interest" description="Disordered" evidence="1">
    <location>
        <begin position="1"/>
        <end position="137"/>
    </location>
</feature>
<dbReference type="AlphaFoldDB" id="A0A562IFA0"/>
<comment type="caution">
    <text evidence="3">The sequence shown here is derived from an EMBL/GenBank/DDBJ whole genome shotgun (WGS) entry which is preliminary data.</text>
</comment>
<feature type="domain" description="Ig-like" evidence="2">
    <location>
        <begin position="97"/>
        <end position="138"/>
    </location>
</feature>
<sequence length="209" mass="21322">MRSDSCRATSPPTARSARGTVTSARAETARVRGRVSTRYAAGDVNSSTDRHIAHCPQVSGPVASRPPWNSAYATSPAPGATGAGAPPGGDHGHGTSPKAASTSSSSSPRRNGSTVSDATCRVSTVSVTPTPPGSSTTWVSRCQDAWFSPAVQEKALRLVDAIELEYGVEVELNGPGGPLDTLDDLVALLAAARPDEVPEPVEGPAPARG</sequence>